<comment type="subcellular location">
    <subcellularLocation>
        <location evidence="1">Nucleus</location>
    </subcellularLocation>
</comment>
<evidence type="ECO:0000256" key="3">
    <source>
        <dbReference type="ARBA" id="ARBA00023242"/>
    </source>
</evidence>
<dbReference type="PANTHER" id="PTHR19980:SF0">
    <property type="entry name" value="CLEAVAGE STIMULATION FACTOR SUBUNIT 3"/>
    <property type="match status" value="1"/>
</dbReference>
<evidence type="ECO:0000313" key="7">
    <source>
        <dbReference type="Proteomes" id="UP001648503"/>
    </source>
</evidence>
<evidence type="ECO:0000256" key="2">
    <source>
        <dbReference type="ARBA" id="ARBA00022737"/>
    </source>
</evidence>
<dbReference type="SUPFAM" id="SSF48452">
    <property type="entry name" value="TPR-like"/>
    <property type="match status" value="2"/>
</dbReference>
<reference evidence="6 7" key="1">
    <citation type="submission" date="2021-02" db="EMBL/GenBank/DDBJ databases">
        <title>Variation within the Batrachochytrium salamandrivorans European outbreak.</title>
        <authorList>
            <person name="Kelly M."/>
            <person name="Pasmans F."/>
            <person name="Shea T.P."/>
            <person name="Munoz J.F."/>
            <person name="Carranza S."/>
            <person name="Cuomo C.A."/>
            <person name="Martel A."/>
        </authorList>
    </citation>
    <scope>NUCLEOTIDE SEQUENCE [LARGE SCALE GENOMIC DNA]</scope>
    <source>
        <strain evidence="6 7">AMFP18/2</strain>
    </source>
</reference>
<dbReference type="EMBL" id="JAFCIX010000578">
    <property type="protein sequence ID" value="KAH6585818.1"/>
    <property type="molecule type" value="Genomic_DNA"/>
</dbReference>
<dbReference type="InterPro" id="IPR011990">
    <property type="entry name" value="TPR-like_helical_dom_sf"/>
</dbReference>
<gene>
    <name evidence="6" type="ORF">BASA50_000979</name>
</gene>
<keyword evidence="2" id="KW-0677">Repeat</keyword>
<comment type="caution">
    <text evidence="6">The sequence shown here is derived from an EMBL/GenBank/DDBJ whole genome shotgun (WGS) entry which is preliminary data.</text>
</comment>
<evidence type="ECO:0000256" key="4">
    <source>
        <dbReference type="SAM" id="MobiDB-lite"/>
    </source>
</evidence>
<sequence>MSTGDVDSAVSVVVPDPLPVPSLCESQSIVTTAAVTTEAAAATTTTTATAAATTTVVPTPGAAVSAIAAAAAAVTAASQTQTLSKPWNALAGLGPVTAQLNPVLARLVVLRQQLLHNPFDVDTWAVYLRDAEHLGDKDVVRQAYDEFLDRFPTSARHWIQLAEFERRQEAHDRMEMVFSRCLQSVPSVALHKFYINYIQQVHSPRDLPPEQAQEANETVVKVFEYVISSVGTDIKSGSIWLDYIHFVANAQAVSNYEEQKKMDQLRKIFHRAVHTPLLDVEQIWKEYDAFENNLSKLTAKKFIAEKAAGYMTARAAIRDMKMLTEPMSTVERTWLARPPMWAAHEVQLLSSWKRYIAWEQSNPLHIESPALLHTRIAYAFKTALLQLRYFPELWYDASKCMIDLGMESEAISYLQAGIAINPTSLLLSFTLAEIQESQKADFKDIQAILDALLAKLEESHTEIHKKYDAEREAILTQLREADKIEGDDATEDTWDGERRERERELEKERDREVNDRVESRRERKVAQIKTCVGLTWVIYIRLARRSQNIKAARVVFSRARKSPLITYHVYVASALMELHLNKDSVVAGKIFELGMKTFCSADNPDACGYILHYIDFLIGLNDDNNTRALFERALALLPPSHANVVLAKYVDYEMQFGDIGMLRKAEKRYEDTYPEASTNSLESVIRVADRWRYFDINYIGEHELGIAALRTVARIAPPVATTKPTAFSGSNTPVNVKGRPMIMLGSVESSRFPRPDLTKWTMYRPEVGNAKVFPTAGGVSTPPSSGQPASIAPDADAPPLQPDFPISEYLAAFMASLPQSNHYDGPIVNVDELLQTVFKLPLPIPPALPNMVPIPQGLPIFSNRLRGVGNMKRSGRWQDDDAGK</sequence>
<dbReference type="Pfam" id="PF05843">
    <property type="entry name" value="Suf"/>
    <property type="match status" value="1"/>
</dbReference>
<feature type="compositionally biased region" description="Low complexity" evidence="4">
    <location>
        <begin position="788"/>
        <end position="797"/>
    </location>
</feature>
<accession>A0ABQ8EV93</accession>
<dbReference type="PANTHER" id="PTHR19980">
    <property type="entry name" value="RNA CLEAVAGE STIMULATION FACTOR"/>
    <property type="match status" value="1"/>
</dbReference>
<protein>
    <recommendedName>
        <fullName evidence="5">Suppressor of forked domain-containing protein</fullName>
    </recommendedName>
</protein>
<evidence type="ECO:0000256" key="1">
    <source>
        <dbReference type="ARBA" id="ARBA00004123"/>
    </source>
</evidence>
<evidence type="ECO:0000259" key="5">
    <source>
        <dbReference type="Pfam" id="PF05843"/>
    </source>
</evidence>
<keyword evidence="7" id="KW-1185">Reference proteome</keyword>
<feature type="domain" description="Suppressor of forked" evidence="5">
    <location>
        <begin position="109"/>
        <end position="704"/>
    </location>
</feature>
<dbReference type="SMART" id="SM00386">
    <property type="entry name" value="HAT"/>
    <property type="match status" value="7"/>
</dbReference>
<name>A0ABQ8EV93_9FUNG</name>
<feature type="compositionally biased region" description="Basic and acidic residues" evidence="4">
    <location>
        <begin position="495"/>
        <end position="511"/>
    </location>
</feature>
<keyword evidence="3" id="KW-0539">Nucleus</keyword>
<dbReference type="Proteomes" id="UP001648503">
    <property type="component" value="Unassembled WGS sequence"/>
</dbReference>
<feature type="region of interest" description="Disordered" evidence="4">
    <location>
        <begin position="777"/>
        <end position="797"/>
    </location>
</feature>
<evidence type="ECO:0000313" key="6">
    <source>
        <dbReference type="EMBL" id="KAH6585818.1"/>
    </source>
</evidence>
<dbReference type="Gene3D" id="1.25.40.1040">
    <property type="match status" value="1"/>
</dbReference>
<feature type="region of interest" description="Disordered" evidence="4">
    <location>
        <begin position="486"/>
        <end position="511"/>
    </location>
</feature>
<dbReference type="InterPro" id="IPR003107">
    <property type="entry name" value="HAT"/>
</dbReference>
<dbReference type="InterPro" id="IPR045243">
    <property type="entry name" value="Rna14-like"/>
</dbReference>
<proteinExistence type="predicted"/>
<organism evidence="6 7">
    <name type="scientific">Batrachochytrium salamandrivorans</name>
    <dbReference type="NCBI Taxonomy" id="1357716"/>
    <lineage>
        <taxon>Eukaryota</taxon>
        <taxon>Fungi</taxon>
        <taxon>Fungi incertae sedis</taxon>
        <taxon>Chytridiomycota</taxon>
        <taxon>Chytridiomycota incertae sedis</taxon>
        <taxon>Chytridiomycetes</taxon>
        <taxon>Rhizophydiales</taxon>
        <taxon>Rhizophydiales incertae sedis</taxon>
        <taxon>Batrachochytrium</taxon>
    </lineage>
</organism>
<dbReference type="InterPro" id="IPR008847">
    <property type="entry name" value="Suf"/>
</dbReference>